<dbReference type="AlphaFoldDB" id="A0A423DMB2"/>
<name>A0A423DMB2_9PSED</name>
<evidence type="ECO:0000313" key="5">
    <source>
        <dbReference type="Proteomes" id="UP000285286"/>
    </source>
</evidence>
<accession>A0A423DMB2</accession>
<gene>
    <name evidence="4" type="ORF">BHU25_13745</name>
</gene>
<dbReference type="PROSITE" id="PS51462">
    <property type="entry name" value="NUDIX"/>
    <property type="match status" value="1"/>
</dbReference>
<proteinExistence type="predicted"/>
<reference evidence="4 5" key="1">
    <citation type="submission" date="2016-10" db="EMBL/GenBank/DDBJ databases">
        <title>Comparative genome analysis of multiple Pseudomonas spp. focuses on biocontrol and plant growth promoting traits.</title>
        <authorList>
            <person name="Tao X.-Y."/>
            <person name="Taylor C.G."/>
        </authorList>
    </citation>
    <scope>NUCLEOTIDE SEQUENCE [LARGE SCALE GENOMIC DNA]</scope>
    <source>
        <strain evidence="4 5">15D11</strain>
    </source>
</reference>
<dbReference type="EMBL" id="MOAM01000022">
    <property type="protein sequence ID" value="ROL72674.1"/>
    <property type="molecule type" value="Genomic_DNA"/>
</dbReference>
<dbReference type="CDD" id="cd04663">
    <property type="entry name" value="NUDIX_Hydrolase"/>
    <property type="match status" value="1"/>
</dbReference>
<organism evidence="4 5">
    <name type="scientific">Pseudomonas vranovensis</name>
    <dbReference type="NCBI Taxonomy" id="321661"/>
    <lineage>
        <taxon>Bacteria</taxon>
        <taxon>Pseudomonadati</taxon>
        <taxon>Pseudomonadota</taxon>
        <taxon>Gammaproteobacteria</taxon>
        <taxon>Pseudomonadales</taxon>
        <taxon>Pseudomonadaceae</taxon>
        <taxon>Pseudomonas</taxon>
    </lineage>
</organism>
<comment type="caution">
    <text evidence="4">The sequence shown here is derived from an EMBL/GenBank/DDBJ whole genome shotgun (WGS) entry which is preliminary data.</text>
</comment>
<keyword evidence="5" id="KW-1185">Reference proteome</keyword>
<evidence type="ECO:0000259" key="3">
    <source>
        <dbReference type="PROSITE" id="PS51462"/>
    </source>
</evidence>
<evidence type="ECO:0000256" key="2">
    <source>
        <dbReference type="ARBA" id="ARBA00022801"/>
    </source>
</evidence>
<comment type="cofactor">
    <cofactor evidence="1">
        <name>Mg(2+)</name>
        <dbReference type="ChEBI" id="CHEBI:18420"/>
    </cofactor>
</comment>
<dbReference type="SUPFAM" id="SSF55811">
    <property type="entry name" value="Nudix"/>
    <property type="match status" value="1"/>
</dbReference>
<feature type="domain" description="Nudix hydrolase" evidence="3">
    <location>
        <begin position="2"/>
        <end position="131"/>
    </location>
</feature>
<dbReference type="RefSeq" id="WP_123566268.1">
    <property type="nucleotide sequence ID" value="NZ_MOAM01000022.1"/>
</dbReference>
<dbReference type="Pfam" id="PF00293">
    <property type="entry name" value="NUDIX"/>
    <property type="match status" value="1"/>
</dbReference>
<dbReference type="Proteomes" id="UP000285286">
    <property type="component" value="Unassembled WGS sequence"/>
</dbReference>
<protein>
    <submittedName>
        <fullName evidence="4">DNA mismatch repair protein MutT</fullName>
    </submittedName>
</protein>
<evidence type="ECO:0000256" key="1">
    <source>
        <dbReference type="ARBA" id="ARBA00001946"/>
    </source>
</evidence>
<dbReference type="Gene3D" id="3.90.79.10">
    <property type="entry name" value="Nucleoside Triphosphate Pyrophosphohydrolase"/>
    <property type="match status" value="1"/>
</dbReference>
<dbReference type="InterPro" id="IPR000086">
    <property type="entry name" value="NUDIX_hydrolase_dom"/>
</dbReference>
<dbReference type="GO" id="GO:0016787">
    <property type="term" value="F:hydrolase activity"/>
    <property type="evidence" value="ECO:0007669"/>
    <property type="project" value="UniProtKB-KW"/>
</dbReference>
<dbReference type="InterPro" id="IPR020084">
    <property type="entry name" value="NUDIX_hydrolase_CS"/>
</dbReference>
<evidence type="ECO:0000313" key="4">
    <source>
        <dbReference type="EMBL" id="ROL72674.1"/>
    </source>
</evidence>
<dbReference type="InterPro" id="IPR015797">
    <property type="entry name" value="NUDIX_hydrolase-like_dom_sf"/>
</dbReference>
<sequence length="155" mass="16791">MLPNKACAVVVAATPNPRILLFRHPLAGVQLVKGTIEQGETAGQAALRELAEESGINAATLADDLGCWDAGHLGQVWSFHLCQASGPLPEQWTHQTLDDHGHAFEFFWAALEHLPLADCHPVFQRALQFLSASLKARGHWAGEQPCQDDILGAID</sequence>
<keyword evidence="2" id="KW-0378">Hydrolase</keyword>
<dbReference type="PROSITE" id="PS00893">
    <property type="entry name" value="NUDIX_BOX"/>
    <property type="match status" value="1"/>
</dbReference>